<sequence length="79" mass="8939">MLISFAELAEEIAFSSMSIDKEKVHLRALKGNVNGALPFAIDVRYLCPIRIGRSYRMADEVPTSRPSKNRKQTITICLR</sequence>
<protein>
    <submittedName>
        <fullName evidence="1">Uncharacterized protein</fullName>
    </submittedName>
</protein>
<evidence type="ECO:0000313" key="1">
    <source>
        <dbReference type="EMBL" id="KAF7283231.1"/>
    </source>
</evidence>
<dbReference type="AlphaFoldDB" id="A0A834MI64"/>
<evidence type="ECO:0000313" key="2">
    <source>
        <dbReference type="Proteomes" id="UP000625711"/>
    </source>
</evidence>
<accession>A0A834MI64</accession>
<keyword evidence="2" id="KW-1185">Reference proteome</keyword>
<gene>
    <name evidence="1" type="ORF">GWI33_001156</name>
</gene>
<proteinExistence type="predicted"/>
<dbReference type="EMBL" id="JAACXV010000127">
    <property type="protein sequence ID" value="KAF7283231.1"/>
    <property type="molecule type" value="Genomic_DNA"/>
</dbReference>
<organism evidence="1 2">
    <name type="scientific">Rhynchophorus ferrugineus</name>
    <name type="common">Red palm weevil</name>
    <name type="synonym">Curculio ferrugineus</name>
    <dbReference type="NCBI Taxonomy" id="354439"/>
    <lineage>
        <taxon>Eukaryota</taxon>
        <taxon>Metazoa</taxon>
        <taxon>Ecdysozoa</taxon>
        <taxon>Arthropoda</taxon>
        <taxon>Hexapoda</taxon>
        <taxon>Insecta</taxon>
        <taxon>Pterygota</taxon>
        <taxon>Neoptera</taxon>
        <taxon>Endopterygota</taxon>
        <taxon>Coleoptera</taxon>
        <taxon>Polyphaga</taxon>
        <taxon>Cucujiformia</taxon>
        <taxon>Curculionidae</taxon>
        <taxon>Dryophthorinae</taxon>
        <taxon>Rhynchophorus</taxon>
    </lineage>
</organism>
<dbReference type="Proteomes" id="UP000625711">
    <property type="component" value="Unassembled WGS sequence"/>
</dbReference>
<comment type="caution">
    <text evidence="1">The sequence shown here is derived from an EMBL/GenBank/DDBJ whole genome shotgun (WGS) entry which is preliminary data.</text>
</comment>
<name>A0A834MI64_RHYFE</name>
<reference evidence="1" key="1">
    <citation type="submission" date="2020-08" db="EMBL/GenBank/DDBJ databases">
        <title>Genome sequencing and assembly of the red palm weevil Rhynchophorus ferrugineus.</title>
        <authorList>
            <person name="Dias G.B."/>
            <person name="Bergman C.M."/>
            <person name="Manee M."/>
        </authorList>
    </citation>
    <scope>NUCLEOTIDE SEQUENCE</scope>
    <source>
        <strain evidence="1">AA-2017</strain>
        <tissue evidence="1">Whole larva</tissue>
    </source>
</reference>